<accession>A0AAQ3KVU7</accession>
<sequence length="291" mass="33286">MAAAVVSTLRAFGDLIVHEANFLGGFPDGVEWLNEELQWIQSFLKDDANSRRRKADERTKTLTRQIRDVAYEIEDLTDIIRSMSHESRYQSRCFLCPIWRYALHPFECLSVHRVLVEDPMEQLEQLPNLLHLSIMALSDEIGRMLGDSCVKSFKTMTCTAGGFPNLQSFEFFGSDVKEWKVEISAMPKLTQISIYMMKKLRNIPDGLLHITSLNELMFFDMSCEFVDRIREGDDVSWNIIRYEDEGKHMTIVPIRPISSNIAIDSTDNVLPDANYGGGDDVAELHDVTNPQ</sequence>
<keyword evidence="3" id="KW-0677">Repeat</keyword>
<keyword evidence="8" id="KW-1185">Reference proteome</keyword>
<dbReference type="InterPro" id="IPR032675">
    <property type="entry name" value="LRR_dom_sf"/>
</dbReference>
<gene>
    <name evidence="7" type="ORF">Cni_G24430</name>
</gene>
<evidence type="ECO:0000256" key="2">
    <source>
        <dbReference type="ARBA" id="ARBA00022614"/>
    </source>
</evidence>
<name>A0AAQ3KVU7_9LILI</name>
<protein>
    <submittedName>
        <fullName evidence="7">Disease resistance RPP13-like protein 3</fullName>
    </submittedName>
</protein>
<reference evidence="7 8" key="1">
    <citation type="submission" date="2023-10" db="EMBL/GenBank/DDBJ databases">
        <title>Chromosome-scale genome assembly provides insights into flower coloration mechanisms of Canna indica.</title>
        <authorList>
            <person name="Li C."/>
        </authorList>
    </citation>
    <scope>NUCLEOTIDE SEQUENCE [LARGE SCALE GENOMIC DNA]</scope>
    <source>
        <tissue evidence="7">Flower</tissue>
    </source>
</reference>
<dbReference type="GO" id="GO:0000166">
    <property type="term" value="F:nucleotide binding"/>
    <property type="evidence" value="ECO:0007669"/>
    <property type="project" value="UniProtKB-KW"/>
</dbReference>
<evidence type="ECO:0000256" key="1">
    <source>
        <dbReference type="ARBA" id="ARBA00008894"/>
    </source>
</evidence>
<comment type="similarity">
    <text evidence="1">Belongs to the disease resistance NB-LRR family.</text>
</comment>
<dbReference type="EMBL" id="CP136897">
    <property type="protein sequence ID" value="WOL15649.1"/>
    <property type="molecule type" value="Genomic_DNA"/>
</dbReference>
<feature type="domain" description="Disease resistance N-terminal" evidence="6">
    <location>
        <begin position="5"/>
        <end position="82"/>
    </location>
</feature>
<evidence type="ECO:0000313" key="8">
    <source>
        <dbReference type="Proteomes" id="UP001327560"/>
    </source>
</evidence>
<proteinExistence type="inferred from homology"/>
<dbReference type="Gene3D" id="3.80.10.10">
    <property type="entry name" value="Ribonuclease Inhibitor"/>
    <property type="match status" value="1"/>
</dbReference>
<organism evidence="7 8">
    <name type="scientific">Canna indica</name>
    <name type="common">Indian-shot</name>
    <dbReference type="NCBI Taxonomy" id="4628"/>
    <lineage>
        <taxon>Eukaryota</taxon>
        <taxon>Viridiplantae</taxon>
        <taxon>Streptophyta</taxon>
        <taxon>Embryophyta</taxon>
        <taxon>Tracheophyta</taxon>
        <taxon>Spermatophyta</taxon>
        <taxon>Magnoliopsida</taxon>
        <taxon>Liliopsida</taxon>
        <taxon>Zingiberales</taxon>
        <taxon>Cannaceae</taxon>
        <taxon>Canna</taxon>
    </lineage>
</organism>
<dbReference type="AlphaFoldDB" id="A0AAQ3KVU7"/>
<evidence type="ECO:0000256" key="5">
    <source>
        <dbReference type="ARBA" id="ARBA00022821"/>
    </source>
</evidence>
<keyword evidence="4" id="KW-0547">Nucleotide-binding</keyword>
<evidence type="ECO:0000256" key="3">
    <source>
        <dbReference type="ARBA" id="ARBA00022737"/>
    </source>
</evidence>
<dbReference type="CDD" id="cd14798">
    <property type="entry name" value="RX-CC_like"/>
    <property type="match status" value="1"/>
</dbReference>
<dbReference type="Proteomes" id="UP001327560">
    <property type="component" value="Chromosome 8"/>
</dbReference>
<evidence type="ECO:0000259" key="6">
    <source>
        <dbReference type="Pfam" id="PF18052"/>
    </source>
</evidence>
<dbReference type="Pfam" id="PF18052">
    <property type="entry name" value="Rx_N"/>
    <property type="match status" value="1"/>
</dbReference>
<dbReference type="GO" id="GO:0006952">
    <property type="term" value="P:defense response"/>
    <property type="evidence" value="ECO:0007669"/>
    <property type="project" value="UniProtKB-KW"/>
</dbReference>
<dbReference type="InterPro" id="IPR038005">
    <property type="entry name" value="RX-like_CC"/>
</dbReference>
<keyword evidence="5" id="KW-0611">Plant defense</keyword>
<evidence type="ECO:0000256" key="4">
    <source>
        <dbReference type="ARBA" id="ARBA00022741"/>
    </source>
</evidence>
<dbReference type="Gene3D" id="1.20.5.4130">
    <property type="match status" value="1"/>
</dbReference>
<keyword evidence="2" id="KW-0433">Leucine-rich repeat</keyword>
<evidence type="ECO:0000313" key="7">
    <source>
        <dbReference type="EMBL" id="WOL15649.1"/>
    </source>
</evidence>
<dbReference type="InterPro" id="IPR041118">
    <property type="entry name" value="Rx_N"/>
</dbReference>